<keyword evidence="2 4" id="KW-0227">DNA damage</keyword>
<evidence type="ECO:0000313" key="8">
    <source>
        <dbReference type="Proteomes" id="UP000033607"/>
    </source>
</evidence>
<evidence type="ECO:0000256" key="4">
    <source>
        <dbReference type="HAMAP-Rule" id="MF_00149"/>
    </source>
</evidence>
<dbReference type="Pfam" id="PF13589">
    <property type="entry name" value="HATPase_c_3"/>
    <property type="match status" value="1"/>
</dbReference>
<dbReference type="PANTHER" id="PTHR10073:SF12">
    <property type="entry name" value="DNA MISMATCH REPAIR PROTEIN MLH1"/>
    <property type="match status" value="1"/>
</dbReference>
<protein>
    <recommendedName>
        <fullName evidence="4">DNA mismatch repair protein MutL</fullName>
    </recommendedName>
</protein>
<feature type="domain" description="DNA mismatch repair protein S5" evidence="6">
    <location>
        <begin position="209"/>
        <end position="336"/>
    </location>
</feature>
<dbReference type="Gene3D" id="3.30.1370.100">
    <property type="entry name" value="MutL, C-terminal domain, regulatory subdomain"/>
    <property type="match status" value="1"/>
</dbReference>
<organism evidence="7 8">
    <name type="scientific">Limnoraphis robusta CS-951</name>
    <dbReference type="NCBI Taxonomy" id="1637645"/>
    <lineage>
        <taxon>Bacteria</taxon>
        <taxon>Bacillati</taxon>
        <taxon>Cyanobacteriota</taxon>
        <taxon>Cyanophyceae</taxon>
        <taxon>Oscillatoriophycideae</taxon>
        <taxon>Oscillatoriales</taxon>
        <taxon>Sirenicapillariaceae</taxon>
        <taxon>Limnoraphis</taxon>
    </lineage>
</organism>
<dbReference type="GO" id="GO:0032300">
    <property type="term" value="C:mismatch repair complex"/>
    <property type="evidence" value="ECO:0007669"/>
    <property type="project" value="InterPro"/>
</dbReference>
<dbReference type="InterPro" id="IPR037198">
    <property type="entry name" value="MutL_C_sf"/>
</dbReference>
<dbReference type="SUPFAM" id="SSF118116">
    <property type="entry name" value="DNA mismatch repair protein MutL"/>
    <property type="match status" value="1"/>
</dbReference>
<dbReference type="CDD" id="cd16926">
    <property type="entry name" value="HATPase_MutL-MLH-PMS-like"/>
    <property type="match status" value="1"/>
</dbReference>
<comment type="similarity">
    <text evidence="1 4">Belongs to the DNA mismatch repair MutL/HexB family.</text>
</comment>
<dbReference type="InterPro" id="IPR038973">
    <property type="entry name" value="MutL/Mlh/Pms-like"/>
</dbReference>
<dbReference type="InterPro" id="IPR036890">
    <property type="entry name" value="HATPase_C_sf"/>
</dbReference>
<keyword evidence="3 4" id="KW-0234">DNA repair</keyword>
<dbReference type="GO" id="GO:0016887">
    <property type="term" value="F:ATP hydrolysis activity"/>
    <property type="evidence" value="ECO:0007669"/>
    <property type="project" value="InterPro"/>
</dbReference>
<proteinExistence type="inferred from homology"/>
<dbReference type="InterPro" id="IPR042120">
    <property type="entry name" value="MutL_C_dimsub"/>
</dbReference>
<dbReference type="RefSeq" id="WP_046278204.1">
    <property type="nucleotide sequence ID" value="NZ_LATL02000244.1"/>
</dbReference>
<comment type="caution">
    <text evidence="7">The sequence shown here is derived from an EMBL/GenBank/DDBJ whole genome shotgun (WGS) entry which is preliminary data.</text>
</comment>
<dbReference type="Gene3D" id="3.30.230.10">
    <property type="match status" value="1"/>
</dbReference>
<dbReference type="InterPro" id="IPR013507">
    <property type="entry name" value="DNA_mismatch_S5_2-like"/>
</dbReference>
<dbReference type="InterPro" id="IPR002099">
    <property type="entry name" value="MutL/Mlh/PMS"/>
</dbReference>
<evidence type="ECO:0000256" key="2">
    <source>
        <dbReference type="ARBA" id="ARBA00022763"/>
    </source>
</evidence>
<sequence>MASQIQPLPEDIIYLIAAGEVIDSLGAVVRELVENALDAGATRITISVWPDQWRVQVADNGIGMDLTNLKQAATAHSTSKIRTIADLSNITSLGFRGEALHSLAQLAQLEILSRPVGEMGWRVVYNRQGEPLEPEAVAIAPGTIVTVSDLFDNWLGRRQALPSAAQQLRSIHQIVGQIALCHPHVNWQVRQGSTSGLQISSGVGANSILPQIVRGVRIDDLQPLEVQLASPDGDTTSISSIQGVLGLPDRCHRHRPDWVKIALNGRMVRSPELEQTILSAFSRTVPRDRFPVCFIHLQIDASYIDWNRHPAKEEVYLHHLNYWQEQIQACIDHTLRLNPETASAKLHRVDQLLKVSEEKGRYQIRPSIQPAKEQTTSEEFSLIELQAIAQVHHTYIVAEHPNGLWLVEQHIAHERVLYEQLCQAWKLINVEPPILLQHLSPPQIEQLQHLGLQVDPFGLELSAVRTIPEMLAQREDCREALIELSLGKDLQAAQVATACRSAIRNGTPLSLREMQTLLEQWVRTRNPRTCPHGRPIFLRLDESSLSRFFRRHWVIGKSHGI</sequence>
<comment type="function">
    <text evidence="4">This protein is involved in the repair of mismatches in DNA. It is required for dam-dependent methyl-directed DNA mismatch repair. May act as a 'molecular matchmaker', a protein that promotes the formation of a stable complex between two or more DNA-binding proteins in an ATP-dependent manner without itself being part of a final effector complex.</text>
</comment>
<dbReference type="GO" id="GO:0005524">
    <property type="term" value="F:ATP binding"/>
    <property type="evidence" value="ECO:0007669"/>
    <property type="project" value="InterPro"/>
</dbReference>
<dbReference type="Pfam" id="PF01119">
    <property type="entry name" value="DNA_mis_repair"/>
    <property type="match status" value="1"/>
</dbReference>
<evidence type="ECO:0000256" key="3">
    <source>
        <dbReference type="ARBA" id="ARBA00023204"/>
    </source>
</evidence>
<dbReference type="SMART" id="SM01340">
    <property type="entry name" value="DNA_mis_repair"/>
    <property type="match status" value="1"/>
</dbReference>
<accession>A0A0F5YI16</accession>
<dbReference type="GO" id="GO:0030983">
    <property type="term" value="F:mismatched DNA binding"/>
    <property type="evidence" value="ECO:0007669"/>
    <property type="project" value="InterPro"/>
</dbReference>
<dbReference type="InterPro" id="IPR042121">
    <property type="entry name" value="MutL_C_regsub"/>
</dbReference>
<dbReference type="Gene3D" id="3.30.1540.20">
    <property type="entry name" value="MutL, C-terminal domain, dimerisation subdomain"/>
    <property type="match status" value="1"/>
</dbReference>
<dbReference type="FunFam" id="3.30.565.10:FF:000003">
    <property type="entry name" value="DNA mismatch repair endonuclease MutL"/>
    <property type="match status" value="1"/>
</dbReference>
<dbReference type="Proteomes" id="UP000033607">
    <property type="component" value="Unassembled WGS sequence"/>
</dbReference>
<dbReference type="PROSITE" id="PS00058">
    <property type="entry name" value="DNA_MISMATCH_REPAIR_1"/>
    <property type="match status" value="1"/>
</dbReference>
<name>A0A0F5YI16_9CYAN</name>
<dbReference type="CDD" id="cd00782">
    <property type="entry name" value="MutL_Trans"/>
    <property type="match status" value="1"/>
</dbReference>
<evidence type="ECO:0000313" key="7">
    <source>
        <dbReference type="EMBL" id="KKD38413.1"/>
    </source>
</evidence>
<dbReference type="OrthoDB" id="9763467at2"/>
<dbReference type="GO" id="GO:0140664">
    <property type="term" value="F:ATP-dependent DNA damage sensor activity"/>
    <property type="evidence" value="ECO:0007669"/>
    <property type="project" value="InterPro"/>
</dbReference>
<dbReference type="HAMAP" id="MF_00149">
    <property type="entry name" value="DNA_mis_repair"/>
    <property type="match status" value="1"/>
</dbReference>
<dbReference type="InterPro" id="IPR020568">
    <property type="entry name" value="Ribosomal_Su5_D2-typ_SF"/>
</dbReference>
<dbReference type="AlphaFoldDB" id="A0A0F5YI16"/>
<dbReference type="SMART" id="SM00853">
    <property type="entry name" value="MutL_C"/>
    <property type="match status" value="1"/>
</dbReference>
<dbReference type="InterPro" id="IPR014762">
    <property type="entry name" value="DNA_mismatch_repair_CS"/>
</dbReference>
<dbReference type="InterPro" id="IPR014790">
    <property type="entry name" value="MutL_C"/>
</dbReference>
<evidence type="ECO:0000259" key="6">
    <source>
        <dbReference type="SMART" id="SM01340"/>
    </source>
</evidence>
<evidence type="ECO:0000256" key="1">
    <source>
        <dbReference type="ARBA" id="ARBA00006082"/>
    </source>
</evidence>
<dbReference type="Pfam" id="PF08676">
    <property type="entry name" value="MutL_C"/>
    <property type="match status" value="1"/>
</dbReference>
<dbReference type="SUPFAM" id="SSF54211">
    <property type="entry name" value="Ribosomal protein S5 domain 2-like"/>
    <property type="match status" value="1"/>
</dbReference>
<dbReference type="PANTHER" id="PTHR10073">
    <property type="entry name" value="DNA MISMATCH REPAIR PROTEIN MLH, PMS, MUTL"/>
    <property type="match status" value="1"/>
</dbReference>
<dbReference type="InterPro" id="IPR014721">
    <property type="entry name" value="Ribsml_uS5_D2-typ_fold_subgr"/>
</dbReference>
<dbReference type="Gene3D" id="3.30.565.10">
    <property type="entry name" value="Histidine kinase-like ATPase, C-terminal domain"/>
    <property type="match status" value="1"/>
</dbReference>
<dbReference type="EMBL" id="LATL02000244">
    <property type="protein sequence ID" value="KKD38413.1"/>
    <property type="molecule type" value="Genomic_DNA"/>
</dbReference>
<dbReference type="PATRIC" id="fig|1637645.4.peg.4845"/>
<dbReference type="NCBIfam" id="NF000951">
    <property type="entry name" value="PRK00095.2-1"/>
    <property type="match status" value="1"/>
</dbReference>
<reference evidence="7 8" key="1">
    <citation type="submission" date="2015-06" db="EMBL/GenBank/DDBJ databases">
        <title>Draft genome assembly of filamentous brackish cyanobacterium Limnoraphis robusta strain CS-951.</title>
        <authorList>
            <person name="Willis A."/>
            <person name="Parks M."/>
            <person name="Burford M.A."/>
        </authorList>
    </citation>
    <scope>NUCLEOTIDE SEQUENCE [LARGE SCALE GENOMIC DNA]</scope>
    <source>
        <strain evidence="7 8">CS-951</strain>
    </source>
</reference>
<dbReference type="GO" id="GO:0006298">
    <property type="term" value="P:mismatch repair"/>
    <property type="evidence" value="ECO:0007669"/>
    <property type="project" value="UniProtKB-UniRule"/>
</dbReference>
<dbReference type="NCBIfam" id="TIGR00585">
    <property type="entry name" value="mutl"/>
    <property type="match status" value="1"/>
</dbReference>
<feature type="domain" description="MutL C-terminal dimerisation" evidence="5">
    <location>
        <begin position="387"/>
        <end position="509"/>
    </location>
</feature>
<gene>
    <name evidence="4" type="primary">mutL</name>
    <name evidence="7" type="ORF">WN50_09005</name>
</gene>
<dbReference type="SUPFAM" id="SSF55874">
    <property type="entry name" value="ATPase domain of HSP90 chaperone/DNA topoisomerase II/histidine kinase"/>
    <property type="match status" value="1"/>
</dbReference>
<evidence type="ECO:0000259" key="5">
    <source>
        <dbReference type="SMART" id="SM00853"/>
    </source>
</evidence>
<dbReference type="InterPro" id="IPR020667">
    <property type="entry name" value="DNA_mismatch_repair_MutL"/>
</dbReference>